<name>R4XFX7_TAPDE</name>
<dbReference type="SMART" id="SM00355">
    <property type="entry name" value="ZnF_C2H2"/>
    <property type="match status" value="2"/>
</dbReference>
<accession>R4XFX7</accession>
<dbReference type="PROSITE" id="PS00028">
    <property type="entry name" value="ZINC_FINGER_C2H2_1"/>
    <property type="match status" value="2"/>
</dbReference>
<dbReference type="PROSITE" id="PS50157">
    <property type="entry name" value="ZINC_FINGER_C2H2_2"/>
    <property type="match status" value="2"/>
</dbReference>
<proteinExistence type="predicted"/>
<dbReference type="SUPFAM" id="SSF57667">
    <property type="entry name" value="beta-beta-alpha zinc fingers"/>
    <property type="match status" value="1"/>
</dbReference>
<dbReference type="Proteomes" id="UP000013776">
    <property type="component" value="Unassembled WGS sequence"/>
</dbReference>
<dbReference type="PANTHER" id="PTHR40626:SF11">
    <property type="entry name" value="ZINC FINGER PROTEIN YPR022C"/>
    <property type="match status" value="1"/>
</dbReference>
<dbReference type="PANTHER" id="PTHR40626">
    <property type="entry name" value="MIP31509P"/>
    <property type="match status" value="1"/>
</dbReference>
<feature type="domain" description="C2H2-type" evidence="9">
    <location>
        <begin position="207"/>
        <end position="234"/>
    </location>
</feature>
<dbReference type="EMBL" id="CAHR02000076">
    <property type="protein sequence ID" value="CCG82279.1"/>
    <property type="molecule type" value="Genomic_DNA"/>
</dbReference>
<evidence type="ECO:0000256" key="4">
    <source>
        <dbReference type="ARBA" id="ARBA00022771"/>
    </source>
</evidence>
<dbReference type="OrthoDB" id="654211at2759"/>
<evidence type="ECO:0000313" key="10">
    <source>
        <dbReference type="EMBL" id="CCG82279.1"/>
    </source>
</evidence>
<feature type="compositionally biased region" description="Polar residues" evidence="8">
    <location>
        <begin position="95"/>
        <end position="106"/>
    </location>
</feature>
<dbReference type="Gene3D" id="3.30.160.60">
    <property type="entry name" value="Classic Zinc Finger"/>
    <property type="match status" value="2"/>
</dbReference>
<comment type="caution">
    <text evidence="10">The sequence shown here is derived from an EMBL/GenBank/DDBJ whole genome shotgun (WGS) entry which is preliminary data.</text>
</comment>
<dbReference type="GO" id="GO:0005634">
    <property type="term" value="C:nucleus"/>
    <property type="evidence" value="ECO:0007669"/>
    <property type="project" value="UniProtKB-SubCell"/>
</dbReference>
<feature type="region of interest" description="Disordered" evidence="8">
    <location>
        <begin position="278"/>
        <end position="349"/>
    </location>
</feature>
<organism evidence="10 11">
    <name type="scientific">Taphrina deformans (strain PYCC 5710 / ATCC 11124 / CBS 356.35 / IMI 108563 / JCM 9778 / NBRC 8474)</name>
    <name type="common">Peach leaf curl fungus</name>
    <name type="synonym">Lalaria deformans</name>
    <dbReference type="NCBI Taxonomy" id="1097556"/>
    <lineage>
        <taxon>Eukaryota</taxon>
        <taxon>Fungi</taxon>
        <taxon>Dikarya</taxon>
        <taxon>Ascomycota</taxon>
        <taxon>Taphrinomycotina</taxon>
        <taxon>Taphrinomycetes</taxon>
        <taxon>Taphrinales</taxon>
        <taxon>Taphrinaceae</taxon>
        <taxon>Taphrina</taxon>
    </lineage>
</organism>
<sequence length="349" mass="38831">MDYIYSTTVTSTPMKQIDGFTTPVKKLRTPLIRTISSPAFSYGQPEYYTPMSRRDSTSSFASSIDSWPMTPVNEEFVAPDMLYRSNSHMGGGRPRSSTAGSMSSSCHPYYPGPSSAARMQRRHTSIGGSDDVPKIHWPAMPAYSAYDHLPQTPSQSAAYSAIHSATSTPMQHQLSSPLSEIGAQQMSRLNVQRDVLPLIVSSMDKAHVCPHCNKRFKRLEHVKRHERSHTQEKPFACSIDGCGRFFSRSDNLKAHEKTHYKKGRNYRMMLKKMGSAEHLDGDGAISSTASDEGLGDSEEYEVELDATATQPEGAETQLPMSPDQYLSFGLDDQDEGRGYESFSVEDYTH</sequence>
<protein>
    <submittedName>
        <fullName evidence="10">C2H2 type conidiation transcription factor BrlA</fullName>
    </submittedName>
</protein>
<evidence type="ECO:0000256" key="7">
    <source>
        <dbReference type="PROSITE-ProRule" id="PRU00042"/>
    </source>
</evidence>
<keyword evidence="4 7" id="KW-0863">Zinc-finger</keyword>
<evidence type="ECO:0000256" key="5">
    <source>
        <dbReference type="ARBA" id="ARBA00022833"/>
    </source>
</evidence>
<comment type="subcellular location">
    <subcellularLocation>
        <location evidence="1">Nucleus</location>
    </subcellularLocation>
</comment>
<feature type="region of interest" description="Disordered" evidence="8">
    <location>
        <begin position="87"/>
        <end position="132"/>
    </location>
</feature>
<dbReference type="GO" id="GO:0000785">
    <property type="term" value="C:chromatin"/>
    <property type="evidence" value="ECO:0007669"/>
    <property type="project" value="TreeGrafter"/>
</dbReference>
<evidence type="ECO:0000256" key="6">
    <source>
        <dbReference type="ARBA" id="ARBA00023242"/>
    </source>
</evidence>
<keyword evidence="2" id="KW-0479">Metal-binding</keyword>
<evidence type="ECO:0000256" key="2">
    <source>
        <dbReference type="ARBA" id="ARBA00022723"/>
    </source>
</evidence>
<evidence type="ECO:0000256" key="8">
    <source>
        <dbReference type="SAM" id="MobiDB-lite"/>
    </source>
</evidence>
<keyword evidence="11" id="KW-1185">Reference proteome</keyword>
<dbReference type="InterPro" id="IPR036236">
    <property type="entry name" value="Znf_C2H2_sf"/>
</dbReference>
<dbReference type="AlphaFoldDB" id="R4XFX7"/>
<evidence type="ECO:0000313" key="11">
    <source>
        <dbReference type="Proteomes" id="UP000013776"/>
    </source>
</evidence>
<dbReference type="eggNOG" id="KOG1721">
    <property type="taxonomic scope" value="Eukaryota"/>
</dbReference>
<keyword evidence="6" id="KW-0539">Nucleus</keyword>
<feature type="compositionally biased region" description="Acidic residues" evidence="8">
    <location>
        <begin position="293"/>
        <end position="304"/>
    </location>
</feature>
<feature type="domain" description="C2H2-type" evidence="9">
    <location>
        <begin position="235"/>
        <end position="264"/>
    </location>
</feature>
<reference evidence="10 11" key="1">
    <citation type="journal article" date="2013" name="MBio">
        <title>Genome sequencing of the plant pathogen Taphrina deformans, the causal agent of peach leaf curl.</title>
        <authorList>
            <person name="Cisse O.H."/>
            <person name="Almeida J.M.G.C.F."/>
            <person name="Fonseca A."/>
            <person name="Kumar A.A."/>
            <person name="Salojaervi J."/>
            <person name="Overmyer K."/>
            <person name="Hauser P.M."/>
            <person name="Pagni M."/>
        </authorList>
    </citation>
    <scope>NUCLEOTIDE SEQUENCE [LARGE SCALE GENOMIC DNA]</scope>
    <source>
        <strain evidence="11">PYCC 5710 / ATCC 11124 / CBS 356.35 / IMI 108563 / JCM 9778 / NBRC 8474</strain>
    </source>
</reference>
<gene>
    <name evidence="10" type="ORF">TAPDE_002168</name>
</gene>
<dbReference type="GO" id="GO:0000978">
    <property type="term" value="F:RNA polymerase II cis-regulatory region sequence-specific DNA binding"/>
    <property type="evidence" value="ECO:0007669"/>
    <property type="project" value="InterPro"/>
</dbReference>
<dbReference type="InterPro" id="IPR051059">
    <property type="entry name" value="VerF-like"/>
</dbReference>
<evidence type="ECO:0000256" key="3">
    <source>
        <dbReference type="ARBA" id="ARBA00022737"/>
    </source>
</evidence>
<keyword evidence="5" id="KW-0862">Zinc</keyword>
<dbReference type="Pfam" id="PF00096">
    <property type="entry name" value="zf-C2H2"/>
    <property type="match status" value="2"/>
</dbReference>
<dbReference type="FunFam" id="3.30.160.60:FF:000145">
    <property type="entry name" value="Zinc finger protein 574"/>
    <property type="match status" value="1"/>
</dbReference>
<dbReference type="GO" id="GO:0008270">
    <property type="term" value="F:zinc ion binding"/>
    <property type="evidence" value="ECO:0007669"/>
    <property type="project" value="UniProtKB-KW"/>
</dbReference>
<dbReference type="VEuPathDB" id="FungiDB:TAPDE_002168"/>
<dbReference type="InterPro" id="IPR013087">
    <property type="entry name" value="Znf_C2H2_type"/>
</dbReference>
<dbReference type="STRING" id="1097556.R4XFX7"/>
<dbReference type="FunFam" id="3.30.160.60:FF:000100">
    <property type="entry name" value="Zinc finger 45-like"/>
    <property type="match status" value="1"/>
</dbReference>
<keyword evidence="3" id="KW-0677">Repeat</keyword>
<dbReference type="GO" id="GO:0000981">
    <property type="term" value="F:DNA-binding transcription factor activity, RNA polymerase II-specific"/>
    <property type="evidence" value="ECO:0007669"/>
    <property type="project" value="InterPro"/>
</dbReference>
<evidence type="ECO:0000259" key="9">
    <source>
        <dbReference type="PROSITE" id="PS50157"/>
    </source>
</evidence>
<evidence type="ECO:0000256" key="1">
    <source>
        <dbReference type="ARBA" id="ARBA00004123"/>
    </source>
</evidence>